<dbReference type="InterPro" id="IPR037021">
    <property type="entry name" value="RnfH_sf"/>
</dbReference>
<dbReference type="PANTHER" id="PTHR37483:SF1">
    <property type="entry name" value="UPF0125 PROTEIN RATB"/>
    <property type="match status" value="1"/>
</dbReference>
<keyword evidence="5" id="KW-1185">Reference proteome</keyword>
<evidence type="ECO:0000313" key="4">
    <source>
        <dbReference type="EMBL" id="UXZ05423.1"/>
    </source>
</evidence>
<dbReference type="EMBL" id="CP089977">
    <property type="protein sequence ID" value="UXZ05423.1"/>
    <property type="molecule type" value="Genomic_DNA"/>
</dbReference>
<protein>
    <recommendedName>
        <fullName evidence="2">UPF0125 protein LU297_02940</fullName>
    </recommendedName>
</protein>
<dbReference type="HAMAP" id="MF_00460">
    <property type="entry name" value="UPF0125_RnfH"/>
    <property type="match status" value="1"/>
</dbReference>
<dbReference type="InterPro" id="IPR005346">
    <property type="entry name" value="RnfH"/>
</dbReference>
<proteinExistence type="inferred from homology"/>
<evidence type="ECO:0000256" key="1">
    <source>
        <dbReference type="ARBA" id="ARBA00010645"/>
    </source>
</evidence>
<dbReference type="Gene3D" id="3.10.20.280">
    <property type="entry name" value="RnfH-like"/>
    <property type="match status" value="1"/>
</dbReference>
<evidence type="ECO:0000313" key="5">
    <source>
        <dbReference type="Proteomes" id="UP001063782"/>
    </source>
</evidence>
<evidence type="ECO:0000256" key="2">
    <source>
        <dbReference type="HAMAP-Rule" id="MF_00460"/>
    </source>
</evidence>
<sequence>MAINPINIAVVYAGQDTQKYAEYQVEQGTTILQALQDGGWLAMPELAEFGQWCQDNQYSDPNHRAWYVGVYSVKKRLDESLKDGDRIEIYRSLSADPMSQRQAKSKLKAKQQAAERSHKRKRTA</sequence>
<organism evidence="4 5">
    <name type="scientific">Moraxella nasicaprae</name>
    <dbReference type="NCBI Taxonomy" id="2904122"/>
    <lineage>
        <taxon>Bacteria</taxon>
        <taxon>Pseudomonadati</taxon>
        <taxon>Pseudomonadota</taxon>
        <taxon>Gammaproteobacteria</taxon>
        <taxon>Moraxellales</taxon>
        <taxon>Moraxellaceae</taxon>
        <taxon>Moraxella</taxon>
    </lineage>
</organism>
<accession>A0ABY6F5V2</accession>
<dbReference type="InterPro" id="IPR016155">
    <property type="entry name" value="Mopterin_synth/thiamin_S_b"/>
</dbReference>
<name>A0ABY6F5V2_9GAMM</name>
<dbReference type="Proteomes" id="UP001063782">
    <property type="component" value="Chromosome"/>
</dbReference>
<reference evidence="4" key="1">
    <citation type="submission" date="2021-12" db="EMBL/GenBank/DDBJ databases">
        <title>taxonomy of Moraxella sp. ZY201224.</title>
        <authorList>
            <person name="Li F."/>
        </authorList>
    </citation>
    <scope>NUCLEOTIDE SEQUENCE</scope>
    <source>
        <strain evidence="4">ZY201224</strain>
    </source>
</reference>
<dbReference type="PANTHER" id="PTHR37483">
    <property type="entry name" value="UPF0125 PROTEIN RATB"/>
    <property type="match status" value="1"/>
</dbReference>
<feature type="region of interest" description="Disordered" evidence="3">
    <location>
        <begin position="97"/>
        <end position="124"/>
    </location>
</feature>
<dbReference type="Pfam" id="PF03658">
    <property type="entry name" value="Ub-RnfH"/>
    <property type="match status" value="1"/>
</dbReference>
<dbReference type="SUPFAM" id="SSF54285">
    <property type="entry name" value="MoaD/ThiS"/>
    <property type="match status" value="1"/>
</dbReference>
<comment type="similarity">
    <text evidence="1 2">Belongs to the UPF0125 (RnfH) family.</text>
</comment>
<gene>
    <name evidence="4" type="ORF">LU297_02940</name>
</gene>
<evidence type="ECO:0000256" key="3">
    <source>
        <dbReference type="SAM" id="MobiDB-lite"/>
    </source>
</evidence>
<dbReference type="RefSeq" id="WP_263076920.1">
    <property type="nucleotide sequence ID" value="NZ_CP089977.1"/>
</dbReference>